<dbReference type="Proteomes" id="UP000035514">
    <property type="component" value="Unassembled WGS sequence"/>
</dbReference>
<reference evidence="1 2" key="1">
    <citation type="submission" date="2014-01" db="EMBL/GenBank/DDBJ databases">
        <title>Development of a Comparative Genomic Fingerprinting Assay for High Resolution Genotyping of Arcobacter butzleri.</title>
        <authorList>
            <person name="Webb A.L."/>
            <person name="Inglis G.D."/>
            <person name="Kruczkiewicz P."/>
            <person name="Selinger L.B."/>
            <person name="Taboada E.N."/>
        </authorList>
    </citation>
    <scope>NUCLEOTIDE SEQUENCE [LARGE SCALE GENOMIC DNA]</scope>
    <source>
        <strain evidence="1 2">L348</strain>
    </source>
</reference>
<dbReference type="EMBL" id="JAIQ01000025">
    <property type="protein sequence ID" value="KLE02366.1"/>
    <property type="molecule type" value="Genomic_DNA"/>
</dbReference>
<protein>
    <submittedName>
        <fullName evidence="1">Uncharacterized protein</fullName>
    </submittedName>
</protein>
<evidence type="ECO:0000313" key="2">
    <source>
        <dbReference type="Proteomes" id="UP000035514"/>
    </source>
</evidence>
<sequence length="53" mass="6345">WKHIQTEKVDDYKYLLTELLNLGYTILSATVDGKRGVFNVFRAQTYKWVFFPM</sequence>
<evidence type="ECO:0000313" key="1">
    <source>
        <dbReference type="EMBL" id="KLE02366.1"/>
    </source>
</evidence>
<comment type="caution">
    <text evidence="1">The sequence shown here is derived from an EMBL/GenBank/DDBJ whole genome shotgun (WGS) entry which is preliminary data.</text>
</comment>
<dbReference type="PATRIC" id="fig|1447256.3.peg.168"/>
<organism evidence="1 2">
    <name type="scientific">Aliarcobacter butzleri L348</name>
    <dbReference type="NCBI Taxonomy" id="1447256"/>
    <lineage>
        <taxon>Bacteria</taxon>
        <taxon>Pseudomonadati</taxon>
        <taxon>Campylobacterota</taxon>
        <taxon>Epsilonproteobacteria</taxon>
        <taxon>Campylobacterales</taxon>
        <taxon>Arcobacteraceae</taxon>
        <taxon>Aliarcobacter</taxon>
    </lineage>
</organism>
<name>A0A0G9K7B8_9BACT</name>
<accession>A0A0G9K7B8</accession>
<feature type="non-terminal residue" evidence="1">
    <location>
        <position position="1"/>
    </location>
</feature>
<gene>
    <name evidence="1" type="ORF">AA20_00860</name>
</gene>
<proteinExistence type="predicted"/>
<dbReference type="AlphaFoldDB" id="A0A0G9K7B8"/>